<name>A0A975HNC0_9GAMM</name>
<dbReference type="RefSeq" id="WP_208843677.1">
    <property type="nucleotide sequence ID" value="NZ_CP072133.1"/>
</dbReference>
<keyword evidence="1" id="KW-0472">Membrane</keyword>
<dbReference type="Pfam" id="PF14316">
    <property type="entry name" value="DUF4381"/>
    <property type="match status" value="1"/>
</dbReference>
<organism evidence="2 3">
    <name type="scientific">Pseudoalteromonas xiamenensis</name>
    <dbReference type="NCBI Taxonomy" id="882626"/>
    <lineage>
        <taxon>Bacteria</taxon>
        <taxon>Pseudomonadati</taxon>
        <taxon>Pseudomonadota</taxon>
        <taxon>Gammaproteobacteria</taxon>
        <taxon>Alteromonadales</taxon>
        <taxon>Pseudoalteromonadaceae</taxon>
        <taxon>Pseudoalteromonas</taxon>
    </lineage>
</organism>
<gene>
    <name evidence="2" type="ORF">J5O05_03885</name>
</gene>
<sequence>MPSSPLDALKDVIPPTEVSWWPLSYAAWGLIVATLLVLTLIILFIVKRQRHSRAKREATQLAKLAESSLSLHTLLKRLVKHYYGVEMASLPQKQWLHILNTVSNVTFTTEELQTIYSPNGAEALFDKFSQAITTFKTREKLTLEASNV</sequence>
<keyword evidence="1" id="KW-1133">Transmembrane helix</keyword>
<proteinExistence type="predicted"/>
<keyword evidence="3" id="KW-1185">Reference proteome</keyword>
<dbReference type="AlphaFoldDB" id="A0A975HNC0"/>
<dbReference type="InterPro" id="IPR025489">
    <property type="entry name" value="DUF4381"/>
</dbReference>
<dbReference type="EMBL" id="CP072133">
    <property type="protein sequence ID" value="QTH72055.1"/>
    <property type="molecule type" value="Genomic_DNA"/>
</dbReference>
<protein>
    <submittedName>
        <fullName evidence="2">DUF4381 domain-containing protein</fullName>
    </submittedName>
</protein>
<evidence type="ECO:0000256" key="1">
    <source>
        <dbReference type="SAM" id="Phobius"/>
    </source>
</evidence>
<feature type="transmembrane region" description="Helical" evidence="1">
    <location>
        <begin position="25"/>
        <end position="46"/>
    </location>
</feature>
<keyword evidence="1" id="KW-0812">Transmembrane</keyword>
<reference evidence="2" key="1">
    <citation type="submission" date="2021-03" db="EMBL/GenBank/DDBJ databases">
        <title>Complete Genome of Pseudoalteromonas xiamenensis STKMTI.2, a new potential marine bacterium producing anti-Vibrio compounds.</title>
        <authorList>
            <person name="Handayani D.P."/>
            <person name="Isnansetyo A."/>
            <person name="Istiqomah I."/>
            <person name="Jumina J."/>
        </authorList>
    </citation>
    <scope>NUCLEOTIDE SEQUENCE</scope>
    <source>
        <strain evidence="2">STKMTI.2</strain>
    </source>
</reference>
<accession>A0A975HNC0</accession>
<evidence type="ECO:0000313" key="3">
    <source>
        <dbReference type="Proteomes" id="UP000664904"/>
    </source>
</evidence>
<evidence type="ECO:0000313" key="2">
    <source>
        <dbReference type="EMBL" id="QTH72055.1"/>
    </source>
</evidence>
<dbReference type="Proteomes" id="UP000664904">
    <property type="component" value="Chromosome"/>
</dbReference>
<dbReference type="KEGG" id="pxi:J5O05_03885"/>